<dbReference type="Pfam" id="PF00535">
    <property type="entry name" value="Glycos_transf_2"/>
    <property type="match status" value="1"/>
</dbReference>
<dbReference type="InterPro" id="IPR001173">
    <property type="entry name" value="Glyco_trans_2-like"/>
</dbReference>
<protein>
    <submittedName>
        <fullName evidence="4">Glycosyl transferase</fullName>
    </submittedName>
</protein>
<dbReference type="PANTHER" id="PTHR43179:SF12">
    <property type="entry name" value="GALACTOFURANOSYLTRANSFERASE GLFT2"/>
    <property type="match status" value="1"/>
</dbReference>
<dbReference type="InterPro" id="IPR029044">
    <property type="entry name" value="Nucleotide-diphossugar_trans"/>
</dbReference>
<organism evidence="4 5">
    <name type="scientific">Acidiferrobacter thiooxydans</name>
    <dbReference type="NCBI Taxonomy" id="163359"/>
    <lineage>
        <taxon>Bacteria</taxon>
        <taxon>Pseudomonadati</taxon>
        <taxon>Pseudomonadota</taxon>
        <taxon>Gammaproteobacteria</taxon>
        <taxon>Acidiferrobacterales</taxon>
        <taxon>Acidiferrobacteraceae</taxon>
        <taxon>Acidiferrobacter</taxon>
    </lineage>
</organism>
<evidence type="ECO:0000256" key="3">
    <source>
        <dbReference type="ARBA" id="ARBA00022679"/>
    </source>
</evidence>
<comment type="caution">
    <text evidence="4">The sequence shown here is derived from an EMBL/GenBank/DDBJ whole genome shotgun (WGS) entry which is preliminary data.</text>
</comment>
<gene>
    <name evidence="4" type="ORF">C4900_02915</name>
</gene>
<dbReference type="PANTHER" id="PTHR43179">
    <property type="entry name" value="RHAMNOSYLTRANSFERASE WBBL"/>
    <property type="match status" value="1"/>
</dbReference>
<dbReference type="SUPFAM" id="SSF53448">
    <property type="entry name" value="Nucleotide-diphospho-sugar transferases"/>
    <property type="match status" value="1"/>
</dbReference>
<reference evidence="4 5" key="1">
    <citation type="submission" date="2018-02" db="EMBL/GenBank/DDBJ databases">
        <title>Insights into the biology of acidophilic members of the Acidiferrobacteraceae family derived from comparative genomic analyses.</title>
        <authorList>
            <person name="Issotta F."/>
            <person name="Thyssen C."/>
            <person name="Mena C."/>
            <person name="Moya A."/>
            <person name="Bellenberg S."/>
            <person name="Sproer C."/>
            <person name="Covarrubias P.C."/>
            <person name="Sand W."/>
            <person name="Quatrini R."/>
            <person name="Vera M."/>
        </authorList>
    </citation>
    <scope>NUCLEOTIDE SEQUENCE [LARGE SCALE GENOMIC DNA]</scope>
    <source>
        <strain evidence="5">m-1</strain>
    </source>
</reference>
<evidence type="ECO:0000313" key="5">
    <source>
        <dbReference type="Proteomes" id="UP000253250"/>
    </source>
</evidence>
<keyword evidence="3 4" id="KW-0808">Transferase</keyword>
<keyword evidence="2" id="KW-0328">Glycosyltransferase</keyword>
<dbReference type="GO" id="GO:0016757">
    <property type="term" value="F:glycosyltransferase activity"/>
    <property type="evidence" value="ECO:0007669"/>
    <property type="project" value="UniProtKB-KW"/>
</dbReference>
<proteinExistence type="inferred from homology"/>
<dbReference type="EMBL" id="PSYR01000001">
    <property type="protein sequence ID" value="RCN58735.1"/>
    <property type="molecule type" value="Genomic_DNA"/>
</dbReference>
<dbReference type="RefSeq" id="WP_065972104.1">
    <property type="nucleotide sequence ID" value="NZ_CP080624.1"/>
</dbReference>
<accession>A0A1C2FXP0</accession>
<dbReference type="CDD" id="cd00761">
    <property type="entry name" value="Glyco_tranf_GTA_type"/>
    <property type="match status" value="1"/>
</dbReference>
<evidence type="ECO:0000313" key="4">
    <source>
        <dbReference type="EMBL" id="RCN58735.1"/>
    </source>
</evidence>
<dbReference type="AlphaFoldDB" id="A0A1C2FXP0"/>
<dbReference type="OrthoDB" id="9787979at2"/>
<evidence type="ECO:0000256" key="2">
    <source>
        <dbReference type="ARBA" id="ARBA00022676"/>
    </source>
</evidence>
<name>A0A1C2FXP0_9GAMM</name>
<dbReference type="Proteomes" id="UP000253250">
    <property type="component" value="Unassembled WGS sequence"/>
</dbReference>
<evidence type="ECO:0000256" key="1">
    <source>
        <dbReference type="ARBA" id="ARBA00006739"/>
    </source>
</evidence>
<comment type="similarity">
    <text evidence="1">Belongs to the glycosyltransferase 2 family.</text>
</comment>
<sequence length="258" mass="28220">MDVLIPTYNRPAALAVTLASLLGQGVPLRVVVSDQGDVPAASVAEVQAVARVLEAQGHRLVWHRHLPRRGLAEQRAFLLAEARAPQALFLDDDVILGPGALPPLLATLKAEGCGFVGYGVIGLSFRDDERPHEQEIEFWQGPVVPETVTPQSPAWARHRLHNAANLYHVGRNVSGYQRYRVAWIGGCVLYDVAALRAVGGFSFWRHLPADHCGEDVLAQLKVMARFGGCGLLPSRAYHQELPTTITDRRVDAPRVLTL</sequence>
<dbReference type="STRING" id="163359.A9R16_04405"/>
<dbReference type="Gene3D" id="3.90.550.10">
    <property type="entry name" value="Spore Coat Polysaccharide Biosynthesis Protein SpsA, Chain A"/>
    <property type="match status" value="1"/>
</dbReference>
<keyword evidence="5" id="KW-1185">Reference proteome</keyword>